<dbReference type="Proteomes" id="UP001596492">
    <property type="component" value="Unassembled WGS sequence"/>
</dbReference>
<keyword evidence="2" id="KW-1133">Transmembrane helix</keyword>
<dbReference type="InterPro" id="IPR046093">
    <property type="entry name" value="DUF6111"/>
</dbReference>
<proteinExistence type="predicted"/>
<keyword evidence="4" id="KW-1185">Reference proteome</keyword>
<sequence>MTRRILIELALFSIPFLVFFMYRAASKDLSIKDRWPLTGLIVVGGVLAVGGMLIKAITAPSDKGLCFQAARYENRVFIPAAKVPCDQVIHPENNGATKAARDNIENEIDIGSTARKLPTVMEPEQTEEPAPSHDN</sequence>
<dbReference type="Pfam" id="PF19606">
    <property type="entry name" value="DUF6111"/>
    <property type="match status" value="1"/>
</dbReference>
<comment type="caution">
    <text evidence="3">The sequence shown here is derived from an EMBL/GenBank/DDBJ whole genome shotgun (WGS) entry which is preliminary data.</text>
</comment>
<reference evidence="4" key="1">
    <citation type="journal article" date="2019" name="Int. J. Syst. Evol. Microbiol.">
        <title>The Global Catalogue of Microorganisms (GCM) 10K type strain sequencing project: providing services to taxonomists for standard genome sequencing and annotation.</title>
        <authorList>
            <consortium name="The Broad Institute Genomics Platform"/>
            <consortium name="The Broad Institute Genome Sequencing Center for Infectious Disease"/>
            <person name="Wu L."/>
            <person name="Ma J."/>
        </authorList>
    </citation>
    <scope>NUCLEOTIDE SEQUENCE [LARGE SCALE GENOMIC DNA]</scope>
    <source>
        <strain evidence="4">CCUG 51308</strain>
    </source>
</reference>
<evidence type="ECO:0000313" key="3">
    <source>
        <dbReference type="EMBL" id="MFC7291357.1"/>
    </source>
</evidence>
<keyword evidence="2" id="KW-0812">Transmembrane</keyword>
<feature type="region of interest" description="Disordered" evidence="1">
    <location>
        <begin position="114"/>
        <end position="135"/>
    </location>
</feature>
<gene>
    <name evidence="3" type="ORF">ACFQS8_06990</name>
</gene>
<name>A0ABW2IKA7_9PROT</name>
<dbReference type="RefSeq" id="WP_382166552.1">
    <property type="nucleotide sequence ID" value="NZ_JBHTBR010000002.1"/>
</dbReference>
<feature type="transmembrane region" description="Helical" evidence="2">
    <location>
        <begin position="6"/>
        <end position="25"/>
    </location>
</feature>
<evidence type="ECO:0000256" key="1">
    <source>
        <dbReference type="SAM" id="MobiDB-lite"/>
    </source>
</evidence>
<feature type="transmembrane region" description="Helical" evidence="2">
    <location>
        <begin position="37"/>
        <end position="57"/>
    </location>
</feature>
<dbReference type="EMBL" id="JBHTBR010000002">
    <property type="protein sequence ID" value="MFC7291357.1"/>
    <property type="molecule type" value="Genomic_DNA"/>
</dbReference>
<keyword evidence="2" id="KW-0472">Membrane</keyword>
<organism evidence="3 4">
    <name type="scientific">Hirschia litorea</name>
    <dbReference type="NCBI Taxonomy" id="1199156"/>
    <lineage>
        <taxon>Bacteria</taxon>
        <taxon>Pseudomonadati</taxon>
        <taxon>Pseudomonadota</taxon>
        <taxon>Alphaproteobacteria</taxon>
        <taxon>Hyphomonadales</taxon>
        <taxon>Hyphomonadaceae</taxon>
        <taxon>Hirschia</taxon>
    </lineage>
</organism>
<evidence type="ECO:0000313" key="4">
    <source>
        <dbReference type="Proteomes" id="UP001596492"/>
    </source>
</evidence>
<accession>A0ABW2IKA7</accession>
<evidence type="ECO:0000256" key="2">
    <source>
        <dbReference type="SAM" id="Phobius"/>
    </source>
</evidence>
<protein>
    <submittedName>
        <fullName evidence="3">DUF6111 family protein</fullName>
    </submittedName>
</protein>